<proteinExistence type="predicted"/>
<reference evidence="1" key="2">
    <citation type="submission" date="2020-10" db="EMBL/GenBank/DDBJ databases">
        <authorList>
            <person name="Cooper E.A."/>
            <person name="Brenton Z.W."/>
            <person name="Flinn B.S."/>
            <person name="Jenkins J."/>
            <person name="Shu S."/>
            <person name="Flowers D."/>
            <person name="Luo F."/>
            <person name="Wang Y."/>
            <person name="Xia P."/>
            <person name="Barry K."/>
            <person name="Daum C."/>
            <person name="Lipzen A."/>
            <person name="Yoshinaga Y."/>
            <person name="Schmutz J."/>
            <person name="Saski C."/>
            <person name="Vermerris W."/>
            <person name="Kresovich S."/>
        </authorList>
    </citation>
    <scope>NUCLEOTIDE SEQUENCE</scope>
</reference>
<protein>
    <submittedName>
        <fullName evidence="1">Uncharacterized protein</fullName>
    </submittedName>
</protein>
<gene>
    <name evidence="1" type="ORF">BDA96_03G303900</name>
</gene>
<accession>A0A921RGI5</accession>
<comment type="caution">
    <text evidence="1">The sequence shown here is derived from an EMBL/GenBank/DDBJ whole genome shotgun (WGS) entry which is preliminary data.</text>
</comment>
<reference evidence="1" key="1">
    <citation type="journal article" date="2019" name="BMC Genomics">
        <title>A new reference genome for Sorghum bicolor reveals high levels of sequence similarity between sweet and grain genotypes: implications for the genetics of sugar metabolism.</title>
        <authorList>
            <person name="Cooper E.A."/>
            <person name="Brenton Z.W."/>
            <person name="Flinn B.S."/>
            <person name="Jenkins J."/>
            <person name="Shu S."/>
            <person name="Flowers D."/>
            <person name="Luo F."/>
            <person name="Wang Y."/>
            <person name="Xia P."/>
            <person name="Barry K."/>
            <person name="Daum C."/>
            <person name="Lipzen A."/>
            <person name="Yoshinaga Y."/>
            <person name="Schmutz J."/>
            <person name="Saski C."/>
            <person name="Vermerris W."/>
            <person name="Kresovich S."/>
        </authorList>
    </citation>
    <scope>NUCLEOTIDE SEQUENCE</scope>
</reference>
<sequence length="29" mass="3375">MEMRLDRHHSSWLPIACCCLILSRLSICS</sequence>
<evidence type="ECO:0000313" key="1">
    <source>
        <dbReference type="EMBL" id="KAG0539223.1"/>
    </source>
</evidence>
<evidence type="ECO:0000313" key="2">
    <source>
        <dbReference type="Proteomes" id="UP000807115"/>
    </source>
</evidence>
<dbReference type="EMBL" id="CM027682">
    <property type="protein sequence ID" value="KAG0539223.1"/>
    <property type="molecule type" value="Genomic_DNA"/>
</dbReference>
<dbReference type="AlphaFoldDB" id="A0A921RGI5"/>
<organism evidence="1 2">
    <name type="scientific">Sorghum bicolor</name>
    <name type="common">Sorghum</name>
    <name type="synonym">Sorghum vulgare</name>
    <dbReference type="NCBI Taxonomy" id="4558"/>
    <lineage>
        <taxon>Eukaryota</taxon>
        <taxon>Viridiplantae</taxon>
        <taxon>Streptophyta</taxon>
        <taxon>Embryophyta</taxon>
        <taxon>Tracheophyta</taxon>
        <taxon>Spermatophyta</taxon>
        <taxon>Magnoliopsida</taxon>
        <taxon>Liliopsida</taxon>
        <taxon>Poales</taxon>
        <taxon>Poaceae</taxon>
        <taxon>PACMAD clade</taxon>
        <taxon>Panicoideae</taxon>
        <taxon>Andropogonodae</taxon>
        <taxon>Andropogoneae</taxon>
        <taxon>Sorghinae</taxon>
        <taxon>Sorghum</taxon>
    </lineage>
</organism>
<name>A0A921RGI5_SORBI</name>
<dbReference type="Proteomes" id="UP000807115">
    <property type="component" value="Chromosome 3"/>
</dbReference>